<dbReference type="HOGENOM" id="CLU_105009_2_0_6"/>
<keyword evidence="3" id="KW-1185">Reference proteome</keyword>
<proteinExistence type="predicted"/>
<dbReference type="Gene3D" id="3.15.10.40">
    <property type="entry name" value="Uncharacterised protein PF07273, DUF1439"/>
    <property type="match status" value="1"/>
</dbReference>
<feature type="transmembrane region" description="Helical" evidence="1">
    <location>
        <begin position="6"/>
        <end position="23"/>
    </location>
</feature>
<dbReference type="eggNOG" id="ENOG502Z7KF">
    <property type="taxonomic scope" value="Bacteria"/>
</dbReference>
<dbReference type="KEGG" id="msu:MS1449"/>
<sequence>MFLSRISFYFTLVCGLIIAMVIAPSAKANMFSVSETEINQYLSKKGEIADKIGFPGLFAMDYKVQNLTAKVGQNNDGRVELSGTIDGLLNLQKNDYVGKIDLTVDTIPYYDAEKGAVYLRDLRITNWTGSPQQYMEKLEPMMPFLSRSLAALMATMPIYTLDESKPRDMLIKKFAKGIRVEKGQLSLDAGIL</sequence>
<evidence type="ECO:0000256" key="1">
    <source>
        <dbReference type="SAM" id="Phobius"/>
    </source>
</evidence>
<accession>Q65SK4</accession>
<keyword evidence="1" id="KW-0812">Transmembrane</keyword>
<reference evidence="2 3" key="1">
    <citation type="journal article" date="2004" name="Nat. Biotechnol.">
        <title>The genome sequence of the capnophilic rumen bacterium Mannheimia succiniciproducens.</title>
        <authorList>
            <person name="Hong S.H."/>
            <person name="Kim J.S."/>
            <person name="Lee S.Y."/>
            <person name="In Y.H."/>
            <person name="Choi S.S."/>
            <person name="Rih J.-K."/>
            <person name="Kim C.H."/>
            <person name="Jeong H."/>
            <person name="Hur C.G."/>
            <person name="Kim J.J."/>
        </authorList>
    </citation>
    <scope>NUCLEOTIDE SEQUENCE [LARGE SCALE GENOMIC DNA]</scope>
    <source>
        <strain evidence="3">KCTC 0769BP / MBEL55E</strain>
    </source>
</reference>
<dbReference type="Proteomes" id="UP000000607">
    <property type="component" value="Chromosome"/>
</dbReference>
<evidence type="ECO:0008006" key="4">
    <source>
        <dbReference type="Google" id="ProtNLM"/>
    </source>
</evidence>
<protein>
    <recommendedName>
        <fullName evidence="4">DUF1439 domain-containing protein</fullName>
    </recommendedName>
</protein>
<dbReference type="RefSeq" id="WP_011200623.1">
    <property type="nucleotide sequence ID" value="NC_006300.1"/>
</dbReference>
<dbReference type="OrthoDB" id="5688063at2"/>
<keyword evidence="1" id="KW-0472">Membrane</keyword>
<dbReference type="AlphaFoldDB" id="Q65SK4"/>
<evidence type="ECO:0000313" key="3">
    <source>
        <dbReference type="Proteomes" id="UP000000607"/>
    </source>
</evidence>
<dbReference type="EMBL" id="AE016827">
    <property type="protein sequence ID" value="AAU38056.1"/>
    <property type="molecule type" value="Genomic_DNA"/>
</dbReference>
<gene>
    <name evidence="2" type="ordered locus">MS1449</name>
</gene>
<organism evidence="2 3">
    <name type="scientific">Mannheimia succiniciproducens (strain KCTC 0769BP / MBEL55E)</name>
    <dbReference type="NCBI Taxonomy" id="221988"/>
    <lineage>
        <taxon>Bacteria</taxon>
        <taxon>Pseudomonadati</taxon>
        <taxon>Pseudomonadota</taxon>
        <taxon>Gammaproteobacteria</taxon>
        <taxon>Pasteurellales</taxon>
        <taxon>Pasteurellaceae</taxon>
        <taxon>Basfia</taxon>
    </lineage>
</organism>
<dbReference type="STRING" id="221988.MS1449"/>
<dbReference type="InterPro" id="IPR010835">
    <property type="entry name" value="DUF1439"/>
</dbReference>
<keyword evidence="1" id="KW-1133">Transmembrane helix</keyword>
<evidence type="ECO:0000313" key="2">
    <source>
        <dbReference type="EMBL" id="AAU38056.1"/>
    </source>
</evidence>
<name>Q65SK4_MANSM</name>
<dbReference type="Pfam" id="PF07273">
    <property type="entry name" value="DUF1439"/>
    <property type="match status" value="1"/>
</dbReference>